<evidence type="ECO:0000313" key="5">
    <source>
        <dbReference type="EMBL" id="QRV23422.1"/>
    </source>
</evidence>
<keyword evidence="6" id="KW-1185">Reference proteome</keyword>
<dbReference type="PROSITE" id="PS50111">
    <property type="entry name" value="CHEMOTAXIS_TRANSDUC_2"/>
    <property type="match status" value="1"/>
</dbReference>
<reference evidence="5 6" key="1">
    <citation type="submission" date="2021-02" db="EMBL/GenBank/DDBJ databases">
        <title>The genome of Marinomonas foliarum JZW.</title>
        <authorList>
            <person name="Sun M."/>
        </authorList>
    </citation>
    <scope>NUCLEOTIDE SEQUENCE [LARGE SCALE GENOMIC DNA]</scope>
    <source>
        <strain evidence="5 6">JZW</strain>
    </source>
</reference>
<comment type="subcellular location">
    <subcellularLocation>
        <location evidence="1">Membrane</location>
    </subcellularLocation>
</comment>
<evidence type="ECO:0000256" key="3">
    <source>
        <dbReference type="PROSITE-ProRule" id="PRU00284"/>
    </source>
</evidence>
<evidence type="ECO:0000259" key="4">
    <source>
        <dbReference type="PROSITE" id="PS50111"/>
    </source>
</evidence>
<sequence length="418" mass="45340">MLEMKITTLFSQFIGQQALGHQVIENLSSPAFINCLGSGRNKGLAFVNSAMLKALGYKSAAQLKGKHLNTILNEIQPGGRTRDEMMEKGKVQLKKYRYWRGGLTYKKADGSTFTTSAIVTLSMVGKTPYTISILENKELLEGFTNQFKDDVESVANDINDSAASLNTSSGHLVTAIQTTLKEAQRTSEITDVSAQNMQTLSASVSELWEGSQVISDKISQATDASLTGVEEAERSDALIQKMSSAAVNIGEVIGLIKSIADQTNLLALNAAIEAARAGEAGRGFAVVASEVKNLASQTSQATDSISDQIELVRTTIEQTIKGLESTSVIINQINNISQEVADSVQLQRTSTHDIRERLNALVHQAEDAQQSSSEIYHQAQSVNDEALQMSQSVESLNGQAKMLREKSTFFINQLLQRS</sequence>
<dbReference type="PANTHER" id="PTHR32089">
    <property type="entry name" value="METHYL-ACCEPTING CHEMOTAXIS PROTEIN MCPB"/>
    <property type="match status" value="1"/>
</dbReference>
<dbReference type="EMBL" id="CP070273">
    <property type="protein sequence ID" value="QRV23422.1"/>
    <property type="molecule type" value="Genomic_DNA"/>
</dbReference>
<evidence type="ECO:0000313" key="6">
    <source>
        <dbReference type="Proteomes" id="UP000644167"/>
    </source>
</evidence>
<evidence type="ECO:0000256" key="1">
    <source>
        <dbReference type="ARBA" id="ARBA00004370"/>
    </source>
</evidence>
<name>A0ABX7IM57_9GAMM</name>
<dbReference type="Gene3D" id="3.30.450.20">
    <property type="entry name" value="PAS domain"/>
    <property type="match status" value="1"/>
</dbReference>
<dbReference type="PANTHER" id="PTHR32089:SF112">
    <property type="entry name" value="LYSOZYME-LIKE PROTEIN-RELATED"/>
    <property type="match status" value="1"/>
</dbReference>
<feature type="domain" description="Methyl-accepting transducer" evidence="4">
    <location>
        <begin position="161"/>
        <end position="383"/>
    </location>
</feature>
<dbReference type="InterPro" id="IPR004089">
    <property type="entry name" value="MCPsignal_dom"/>
</dbReference>
<dbReference type="Proteomes" id="UP000644167">
    <property type="component" value="Chromosome"/>
</dbReference>
<proteinExistence type="predicted"/>
<organism evidence="5 6">
    <name type="scientific">Marinomonas foliarum</name>
    <dbReference type="NCBI Taxonomy" id="491950"/>
    <lineage>
        <taxon>Bacteria</taxon>
        <taxon>Pseudomonadati</taxon>
        <taxon>Pseudomonadota</taxon>
        <taxon>Gammaproteobacteria</taxon>
        <taxon>Oceanospirillales</taxon>
        <taxon>Oceanospirillaceae</taxon>
        <taxon>Marinomonas</taxon>
    </lineage>
</organism>
<protein>
    <recommendedName>
        <fullName evidence="4">Methyl-accepting transducer domain-containing protein</fullName>
    </recommendedName>
</protein>
<evidence type="ECO:0000256" key="2">
    <source>
        <dbReference type="ARBA" id="ARBA00023224"/>
    </source>
</evidence>
<gene>
    <name evidence="5" type="ORF">JSY38_15420</name>
</gene>
<accession>A0ABX7IM57</accession>
<keyword evidence="2 3" id="KW-0807">Transducer</keyword>
<dbReference type="SUPFAM" id="SSF58104">
    <property type="entry name" value="Methyl-accepting chemotaxis protein (MCP) signaling domain"/>
    <property type="match status" value="1"/>
</dbReference>
<dbReference type="Gene3D" id="1.10.287.950">
    <property type="entry name" value="Methyl-accepting chemotaxis protein"/>
    <property type="match status" value="1"/>
</dbReference>
<dbReference type="Pfam" id="PF00015">
    <property type="entry name" value="MCPsignal"/>
    <property type="match status" value="1"/>
</dbReference>
<dbReference type="SMART" id="SM00283">
    <property type="entry name" value="MA"/>
    <property type="match status" value="1"/>
</dbReference>